<dbReference type="Pfam" id="PF01551">
    <property type="entry name" value="Peptidase_M23"/>
    <property type="match status" value="1"/>
</dbReference>
<dbReference type="InterPro" id="IPR050570">
    <property type="entry name" value="Cell_wall_metabolism_enzyme"/>
</dbReference>
<feature type="domain" description="M23ase beta-sheet core" evidence="2">
    <location>
        <begin position="49"/>
        <end position="114"/>
    </location>
</feature>
<evidence type="ECO:0000313" key="3">
    <source>
        <dbReference type="EMBL" id="MBU3837980.1"/>
    </source>
</evidence>
<reference evidence="3" key="1">
    <citation type="journal article" date="2021" name="PeerJ">
        <title>Extensive microbial diversity within the chicken gut microbiome revealed by metagenomics and culture.</title>
        <authorList>
            <person name="Gilroy R."/>
            <person name="Ravi A."/>
            <person name="Getino M."/>
            <person name="Pursley I."/>
            <person name="Horton D.L."/>
            <person name="Alikhan N.F."/>
            <person name="Baker D."/>
            <person name="Gharbi K."/>
            <person name="Hall N."/>
            <person name="Watson M."/>
            <person name="Adriaenssens E.M."/>
            <person name="Foster-Nyarko E."/>
            <person name="Jarju S."/>
            <person name="Secka A."/>
            <person name="Antonio M."/>
            <person name="Oren A."/>
            <person name="Chaudhuri R.R."/>
            <person name="La Ragione R."/>
            <person name="Hildebrand F."/>
            <person name="Pallen M.J."/>
        </authorList>
    </citation>
    <scope>NUCLEOTIDE SEQUENCE</scope>
    <source>
        <strain evidence="3">G4-2901</strain>
    </source>
</reference>
<evidence type="ECO:0000256" key="1">
    <source>
        <dbReference type="SAM" id="SignalP"/>
    </source>
</evidence>
<organism evidence="3 4">
    <name type="scientific">Candidatus Phocaeicola faecigallinarum</name>
    <dbReference type="NCBI Taxonomy" id="2838732"/>
    <lineage>
        <taxon>Bacteria</taxon>
        <taxon>Pseudomonadati</taxon>
        <taxon>Bacteroidota</taxon>
        <taxon>Bacteroidia</taxon>
        <taxon>Bacteroidales</taxon>
        <taxon>Bacteroidaceae</taxon>
        <taxon>Phocaeicola</taxon>
    </lineage>
</organism>
<dbReference type="Proteomes" id="UP000783796">
    <property type="component" value="Unassembled WGS sequence"/>
</dbReference>
<name>A0A948TC35_9BACT</name>
<gene>
    <name evidence="3" type="ORF">H9777_06635</name>
</gene>
<dbReference type="PANTHER" id="PTHR21666:SF285">
    <property type="entry name" value="M23 FAMILY METALLOPEPTIDASE"/>
    <property type="match status" value="1"/>
</dbReference>
<keyword evidence="1" id="KW-0732">Signal</keyword>
<dbReference type="InterPro" id="IPR011055">
    <property type="entry name" value="Dup_hybrid_motif"/>
</dbReference>
<dbReference type="AlphaFoldDB" id="A0A948TC35"/>
<evidence type="ECO:0000259" key="2">
    <source>
        <dbReference type="Pfam" id="PF01551"/>
    </source>
</evidence>
<dbReference type="SUPFAM" id="SSF51261">
    <property type="entry name" value="Duplicated hybrid motif"/>
    <property type="match status" value="1"/>
</dbReference>
<dbReference type="CDD" id="cd12797">
    <property type="entry name" value="M23_peptidase"/>
    <property type="match status" value="1"/>
</dbReference>
<dbReference type="PANTHER" id="PTHR21666">
    <property type="entry name" value="PEPTIDASE-RELATED"/>
    <property type="match status" value="1"/>
</dbReference>
<dbReference type="EMBL" id="JAHLFW010000058">
    <property type="protein sequence ID" value="MBU3837980.1"/>
    <property type="molecule type" value="Genomic_DNA"/>
</dbReference>
<accession>A0A948TC35</accession>
<feature type="signal peptide" evidence="1">
    <location>
        <begin position="1"/>
        <end position="21"/>
    </location>
</feature>
<comment type="caution">
    <text evidence="3">The sequence shown here is derived from an EMBL/GenBank/DDBJ whole genome shotgun (WGS) entry which is preliminary data.</text>
</comment>
<feature type="chain" id="PRO_5037967347" evidence="1">
    <location>
        <begin position="22"/>
        <end position="554"/>
    </location>
</feature>
<proteinExistence type="predicted"/>
<evidence type="ECO:0000313" key="4">
    <source>
        <dbReference type="Proteomes" id="UP000783796"/>
    </source>
</evidence>
<sequence>MIDLRKTFFAMLCCVASVSYAGDTVKYCAPLDFPLLLSANFGELRPNHFHNGLDFKTKGTVGHPVRCIADGYVSRVAVQHGGYGQAIYITHPDGHTSVYGHVISFAPEVEKYVREYQYANETFVCYLYPEPGRFKFKKGDIIALSGNEGSSAGPHLHLEIRKTGTDEYLDPMPYFSSKIKDTKAPRANFIGLYPVRGKGVVEGSTNKKIYPAASIKSPVTAWGQIYAAISAKDYMDGTSNFYGVHSVTLYVDSVEVFNSKTDRVLPDENRMINTFTDYDELVRSRRLMMRSYKSPGNKLRLHHVGEDRGIVNIDSERDYKFVYVLEDNFGNKSKYNFTVRGKRQDIPEYRMKGEELLQSSHTAIIQRPGMEFIIPKGMLYDDTEVSVGITAEDTTAVSLEYDIDAGNTPLHGYCPLVIGVRKLNTVSPDKYYIRQTEGKRSYYVGGEYDNGWMRAKVRNFGKYSVAVDTVPPSVVPLDKAKWRSTSNIRFKVSDKATGIASYKVYIDGKFVLFGLKKGFLVIQDKEKVKRGVPHKLEVVVTDNCGNETRKQLNF</sequence>
<dbReference type="GO" id="GO:0004222">
    <property type="term" value="F:metalloendopeptidase activity"/>
    <property type="evidence" value="ECO:0007669"/>
    <property type="project" value="TreeGrafter"/>
</dbReference>
<protein>
    <submittedName>
        <fullName evidence="3">M23 family metallopeptidase</fullName>
    </submittedName>
</protein>
<dbReference type="Gene3D" id="2.70.70.10">
    <property type="entry name" value="Glucose Permease (Domain IIA)"/>
    <property type="match status" value="1"/>
</dbReference>
<reference evidence="3" key="2">
    <citation type="submission" date="2021-04" db="EMBL/GenBank/DDBJ databases">
        <authorList>
            <person name="Gilroy R."/>
        </authorList>
    </citation>
    <scope>NUCLEOTIDE SEQUENCE</scope>
    <source>
        <strain evidence="3">G4-2901</strain>
    </source>
</reference>
<dbReference type="InterPro" id="IPR016047">
    <property type="entry name" value="M23ase_b-sheet_dom"/>
</dbReference>